<organism evidence="5 6">
    <name type="scientific">Litoribrevibacter euphylliae</name>
    <dbReference type="NCBI Taxonomy" id="1834034"/>
    <lineage>
        <taxon>Bacteria</taxon>
        <taxon>Pseudomonadati</taxon>
        <taxon>Pseudomonadota</taxon>
        <taxon>Gammaproteobacteria</taxon>
        <taxon>Oceanospirillales</taxon>
        <taxon>Oceanospirillaceae</taxon>
        <taxon>Litoribrevibacter</taxon>
    </lineage>
</organism>
<evidence type="ECO:0000313" key="5">
    <source>
        <dbReference type="EMBL" id="MFC3151377.1"/>
    </source>
</evidence>
<evidence type="ECO:0000256" key="2">
    <source>
        <dbReference type="ARBA" id="ARBA00022729"/>
    </source>
</evidence>
<dbReference type="PANTHER" id="PTHR35936">
    <property type="entry name" value="MEMBRANE-BOUND LYTIC MUREIN TRANSGLYCOSYLASE F"/>
    <property type="match status" value="1"/>
</dbReference>
<gene>
    <name evidence="5" type="ORF">ACFOEK_10105</name>
</gene>
<evidence type="ECO:0000313" key="6">
    <source>
        <dbReference type="Proteomes" id="UP001595476"/>
    </source>
</evidence>
<name>A0ABV7HJ70_9GAMM</name>
<feature type="domain" description="Solute-binding protein family 3/N-terminal" evidence="4">
    <location>
        <begin position="36"/>
        <end position="263"/>
    </location>
</feature>
<sequence length="272" mass="31709">MYRFQAVILSFLISFLAIPPIQAQQPLSTESLYSGKLTIGAAEFPPYEFSTEDHQIQGFSAELIDLTLVQMNINSYHHRMYPWKRALESTYTGKIHAIHSTSKNEERKELLWFPDEPLVNSAKVFAVRNNNKQLLNYQSFDDLKGRTVGMIRGYNFPGEFWHFLESNNIKYFEVTHETQLFNMFKAGRFDFLADEIIVLRNMIRNHEDEFTILEHTPIQVKPMYLAFSKASVNKQFVDDFSKALKAVKQTPEYALLCKQYQVLCTQPSHDDE</sequence>
<dbReference type="SUPFAM" id="SSF53850">
    <property type="entry name" value="Periplasmic binding protein-like II"/>
    <property type="match status" value="1"/>
</dbReference>
<dbReference type="SMART" id="SM00062">
    <property type="entry name" value="PBPb"/>
    <property type="match status" value="1"/>
</dbReference>
<protein>
    <submittedName>
        <fullName evidence="5">Substrate-binding periplasmic protein</fullName>
    </submittedName>
</protein>
<accession>A0ABV7HJ70</accession>
<feature type="chain" id="PRO_5046279828" evidence="3">
    <location>
        <begin position="24"/>
        <end position="272"/>
    </location>
</feature>
<dbReference type="InterPro" id="IPR001638">
    <property type="entry name" value="Solute-binding_3/MltF_N"/>
</dbReference>
<keyword evidence="6" id="KW-1185">Reference proteome</keyword>
<dbReference type="EMBL" id="JBHRSZ010000004">
    <property type="protein sequence ID" value="MFC3151377.1"/>
    <property type="molecule type" value="Genomic_DNA"/>
</dbReference>
<dbReference type="Pfam" id="PF00497">
    <property type="entry name" value="SBP_bac_3"/>
    <property type="match status" value="1"/>
</dbReference>
<keyword evidence="2 3" id="KW-0732">Signal</keyword>
<dbReference type="PANTHER" id="PTHR35936:SF35">
    <property type="entry name" value="L-CYSTINE-BINDING PROTEIN TCYJ"/>
    <property type="match status" value="1"/>
</dbReference>
<dbReference type="Proteomes" id="UP001595476">
    <property type="component" value="Unassembled WGS sequence"/>
</dbReference>
<comment type="caution">
    <text evidence="5">The sequence shown here is derived from an EMBL/GenBank/DDBJ whole genome shotgun (WGS) entry which is preliminary data.</text>
</comment>
<evidence type="ECO:0000256" key="3">
    <source>
        <dbReference type="SAM" id="SignalP"/>
    </source>
</evidence>
<evidence type="ECO:0000259" key="4">
    <source>
        <dbReference type="SMART" id="SM00062"/>
    </source>
</evidence>
<comment type="similarity">
    <text evidence="1">Belongs to the bacterial solute-binding protein 3 family.</text>
</comment>
<dbReference type="RefSeq" id="WP_386720021.1">
    <property type="nucleotide sequence ID" value="NZ_JBHRSZ010000004.1"/>
</dbReference>
<dbReference type="Gene3D" id="3.40.190.10">
    <property type="entry name" value="Periplasmic binding protein-like II"/>
    <property type="match status" value="2"/>
</dbReference>
<reference evidence="6" key="1">
    <citation type="journal article" date="2019" name="Int. J. Syst. Evol. Microbiol.">
        <title>The Global Catalogue of Microorganisms (GCM) 10K type strain sequencing project: providing services to taxonomists for standard genome sequencing and annotation.</title>
        <authorList>
            <consortium name="The Broad Institute Genomics Platform"/>
            <consortium name="The Broad Institute Genome Sequencing Center for Infectious Disease"/>
            <person name="Wu L."/>
            <person name="Ma J."/>
        </authorList>
    </citation>
    <scope>NUCLEOTIDE SEQUENCE [LARGE SCALE GENOMIC DNA]</scope>
    <source>
        <strain evidence="6">KCTC 52438</strain>
    </source>
</reference>
<evidence type="ECO:0000256" key="1">
    <source>
        <dbReference type="ARBA" id="ARBA00010333"/>
    </source>
</evidence>
<feature type="signal peptide" evidence="3">
    <location>
        <begin position="1"/>
        <end position="23"/>
    </location>
</feature>
<proteinExistence type="inferred from homology"/>